<dbReference type="AlphaFoldDB" id="A0A0B0MG14"/>
<gene>
    <name evidence="1" type="ORF">F383_18660</name>
</gene>
<protein>
    <submittedName>
        <fullName evidence="1">Uncharacterized protein</fullName>
    </submittedName>
</protein>
<name>A0A0B0MG14_GOSAR</name>
<dbReference type="EMBL" id="JRRC01092449">
    <property type="protein sequence ID" value="KHF99734.1"/>
    <property type="molecule type" value="Genomic_DNA"/>
</dbReference>
<sequence>MDEIPCPNLHISQAFGF</sequence>
<keyword evidence="2" id="KW-1185">Reference proteome</keyword>
<reference evidence="2" key="1">
    <citation type="submission" date="2014-09" db="EMBL/GenBank/DDBJ databases">
        <authorList>
            <person name="Mudge J."/>
            <person name="Ramaraj T."/>
            <person name="Lindquist I.E."/>
            <person name="Bharti A.K."/>
            <person name="Sundararajan A."/>
            <person name="Cameron C.T."/>
            <person name="Woodward J.E."/>
            <person name="May G.D."/>
            <person name="Brubaker C."/>
            <person name="Broadhvest J."/>
            <person name="Wilkins T.A."/>
        </authorList>
    </citation>
    <scope>NUCLEOTIDE SEQUENCE</scope>
    <source>
        <strain evidence="2">cv. AKA8401</strain>
    </source>
</reference>
<comment type="caution">
    <text evidence="1">The sequence shown here is derived from an EMBL/GenBank/DDBJ whole genome shotgun (WGS) entry which is preliminary data.</text>
</comment>
<evidence type="ECO:0000313" key="1">
    <source>
        <dbReference type="EMBL" id="KHF99734.1"/>
    </source>
</evidence>
<proteinExistence type="predicted"/>
<organism evidence="1 2">
    <name type="scientific">Gossypium arboreum</name>
    <name type="common">Tree cotton</name>
    <name type="synonym">Gossypium nanking</name>
    <dbReference type="NCBI Taxonomy" id="29729"/>
    <lineage>
        <taxon>Eukaryota</taxon>
        <taxon>Viridiplantae</taxon>
        <taxon>Streptophyta</taxon>
        <taxon>Embryophyta</taxon>
        <taxon>Tracheophyta</taxon>
        <taxon>Spermatophyta</taxon>
        <taxon>Magnoliopsida</taxon>
        <taxon>eudicotyledons</taxon>
        <taxon>Gunneridae</taxon>
        <taxon>Pentapetalae</taxon>
        <taxon>rosids</taxon>
        <taxon>malvids</taxon>
        <taxon>Malvales</taxon>
        <taxon>Malvaceae</taxon>
        <taxon>Malvoideae</taxon>
        <taxon>Gossypium</taxon>
    </lineage>
</organism>
<dbReference type="Proteomes" id="UP000032142">
    <property type="component" value="Unassembled WGS sequence"/>
</dbReference>
<evidence type="ECO:0000313" key="2">
    <source>
        <dbReference type="Proteomes" id="UP000032142"/>
    </source>
</evidence>
<accession>A0A0B0MG14</accession>